<proteinExistence type="predicted"/>
<keyword evidence="2" id="KW-1185">Reference proteome</keyword>
<comment type="caution">
    <text evidence="1">The sequence shown here is derived from an EMBL/GenBank/DDBJ whole genome shotgun (WGS) entry which is preliminary data.</text>
</comment>
<dbReference type="AlphaFoldDB" id="A0A167P5Y9"/>
<protein>
    <submittedName>
        <fullName evidence="1">Uncharacterized protein</fullName>
    </submittedName>
</protein>
<dbReference type="EMBL" id="AZHD01000017">
    <property type="protein sequence ID" value="OAA56327.1"/>
    <property type="molecule type" value="Genomic_DNA"/>
</dbReference>
<evidence type="ECO:0000313" key="1">
    <source>
        <dbReference type="EMBL" id="OAA56327.1"/>
    </source>
</evidence>
<reference evidence="1 2" key="1">
    <citation type="journal article" date="2016" name="Genome Biol. Evol.">
        <title>Divergent and convergent evolution of fungal pathogenicity.</title>
        <authorList>
            <person name="Shang Y."/>
            <person name="Xiao G."/>
            <person name="Zheng P."/>
            <person name="Cen K."/>
            <person name="Zhan S."/>
            <person name="Wang C."/>
        </authorList>
    </citation>
    <scope>NUCLEOTIDE SEQUENCE [LARGE SCALE GENOMIC DNA]</scope>
    <source>
        <strain evidence="1 2">RCEF 264</strain>
    </source>
</reference>
<accession>A0A167P5Y9</accession>
<dbReference type="Proteomes" id="UP000076874">
    <property type="component" value="Unassembled WGS sequence"/>
</dbReference>
<organism evidence="1 2">
    <name type="scientific">Niveomyces insectorum RCEF 264</name>
    <dbReference type="NCBI Taxonomy" id="1081102"/>
    <lineage>
        <taxon>Eukaryota</taxon>
        <taxon>Fungi</taxon>
        <taxon>Dikarya</taxon>
        <taxon>Ascomycota</taxon>
        <taxon>Pezizomycotina</taxon>
        <taxon>Sordariomycetes</taxon>
        <taxon>Hypocreomycetidae</taxon>
        <taxon>Hypocreales</taxon>
        <taxon>Cordycipitaceae</taxon>
        <taxon>Niveomyces</taxon>
    </lineage>
</organism>
<evidence type="ECO:0000313" key="2">
    <source>
        <dbReference type="Proteomes" id="UP000076874"/>
    </source>
</evidence>
<gene>
    <name evidence="1" type="ORF">SPI_07938</name>
</gene>
<sequence length="236" mass="25805">MAEEDRNAAPTEHVALAAPTVEDLTLEDLKTYTHQHEIVAYVPVAEAAQLPSQPMTVTLLDWRHANPSQPMATVTLPLIEPSSALTVVRGFSDLGTIDVPLGADGSAMAAAFLTARQKYIPTDEREDGIPLRELVRQLSATVTDDRRPVQLWTFSVYSEGVEDVFGNGRVPVWKWVKPTGSYGPLRGFWETDLAKALEDGAWRGGKELMLLVAGVSEERRQALVGLMTSSLKLPTV</sequence>
<dbReference type="OrthoDB" id="3476937at2759"/>
<name>A0A167P5Y9_9HYPO</name>